<dbReference type="SMART" id="SM00448">
    <property type="entry name" value="REC"/>
    <property type="match status" value="1"/>
</dbReference>
<dbReference type="GO" id="GO:0000160">
    <property type="term" value="P:phosphorelay signal transduction system"/>
    <property type="evidence" value="ECO:0007669"/>
    <property type="project" value="InterPro"/>
</dbReference>
<organism evidence="4 5">
    <name type="scientific">Roseovarius azorensis</name>
    <dbReference type="NCBI Taxonomy" id="1287727"/>
    <lineage>
        <taxon>Bacteria</taxon>
        <taxon>Pseudomonadati</taxon>
        <taxon>Pseudomonadota</taxon>
        <taxon>Alphaproteobacteria</taxon>
        <taxon>Rhodobacterales</taxon>
        <taxon>Roseobacteraceae</taxon>
        <taxon>Roseovarius</taxon>
    </lineage>
</organism>
<proteinExistence type="predicted"/>
<feature type="domain" description="Response regulatory" evidence="3">
    <location>
        <begin position="2"/>
        <end position="121"/>
    </location>
</feature>
<dbReference type="STRING" id="1287727.SAMN05443999_10918"/>
<sequence>MRVLIVDDDPSILHVLQTALAAIDNYSVAVAACADSALDMIEGAETSFDCFLLDIQMPETDGIVLLRKIRRMPDYSETPIIMLTAMSERNYIDDAFIAGATDYITKPFDLMDLRGRMNAARRLVKEKLRTEETKRAVTILKQELQKNTQFNFDDPLVIEGADRHLRFMQFNNYIDQLSRGQIFKSHCLAILLQDAQTLYDVTDCGYFRHVVNETALCLQSATSDLDCMFSYRGSGLFLVIVHDDESLRAFPTEEKLNHYVQAMLGERGSADSWVQALVGKPFSMRSLSRSGIDAAINRAVDSVQQREIIFRQGDTRPVDDPTDAGTQRGTHTRRRIYERVLMELYGEESYLNLK</sequence>
<dbReference type="InterPro" id="IPR001789">
    <property type="entry name" value="Sig_transdc_resp-reg_receiver"/>
</dbReference>
<dbReference type="Gene3D" id="3.40.50.2300">
    <property type="match status" value="1"/>
</dbReference>
<accession>A0A1H7TS42</accession>
<feature type="modified residue" description="4-aspartylphosphate" evidence="2">
    <location>
        <position position="54"/>
    </location>
</feature>
<dbReference type="EMBL" id="FOAG01000009">
    <property type="protein sequence ID" value="SEL87246.1"/>
    <property type="molecule type" value="Genomic_DNA"/>
</dbReference>
<dbReference type="InterPro" id="IPR050595">
    <property type="entry name" value="Bact_response_regulator"/>
</dbReference>
<keyword evidence="5" id="KW-1185">Reference proteome</keyword>
<gene>
    <name evidence="4" type="ORF">SAMN05443999_10918</name>
</gene>
<evidence type="ECO:0000256" key="1">
    <source>
        <dbReference type="ARBA" id="ARBA00022553"/>
    </source>
</evidence>
<dbReference type="Pfam" id="PF00072">
    <property type="entry name" value="Response_reg"/>
    <property type="match status" value="1"/>
</dbReference>
<evidence type="ECO:0000313" key="4">
    <source>
        <dbReference type="EMBL" id="SEL87246.1"/>
    </source>
</evidence>
<dbReference type="PANTHER" id="PTHR44591">
    <property type="entry name" value="STRESS RESPONSE REGULATOR PROTEIN 1"/>
    <property type="match status" value="1"/>
</dbReference>
<dbReference type="Proteomes" id="UP000199582">
    <property type="component" value="Unassembled WGS sequence"/>
</dbReference>
<dbReference type="PANTHER" id="PTHR44591:SF3">
    <property type="entry name" value="RESPONSE REGULATORY DOMAIN-CONTAINING PROTEIN"/>
    <property type="match status" value="1"/>
</dbReference>
<evidence type="ECO:0000313" key="5">
    <source>
        <dbReference type="Proteomes" id="UP000199582"/>
    </source>
</evidence>
<keyword evidence="1 2" id="KW-0597">Phosphoprotein</keyword>
<evidence type="ECO:0000256" key="2">
    <source>
        <dbReference type="PROSITE-ProRule" id="PRU00169"/>
    </source>
</evidence>
<reference evidence="4 5" key="1">
    <citation type="submission" date="2016-10" db="EMBL/GenBank/DDBJ databases">
        <authorList>
            <person name="de Groot N.N."/>
        </authorList>
    </citation>
    <scope>NUCLEOTIDE SEQUENCE [LARGE SCALE GENOMIC DNA]</scope>
    <source>
        <strain evidence="4 5">DSM 100674</strain>
    </source>
</reference>
<evidence type="ECO:0000259" key="3">
    <source>
        <dbReference type="PROSITE" id="PS50110"/>
    </source>
</evidence>
<dbReference type="PROSITE" id="PS50110">
    <property type="entry name" value="RESPONSE_REGULATORY"/>
    <property type="match status" value="1"/>
</dbReference>
<dbReference type="SUPFAM" id="SSF52172">
    <property type="entry name" value="CheY-like"/>
    <property type="match status" value="1"/>
</dbReference>
<name>A0A1H7TS42_9RHOB</name>
<dbReference type="InterPro" id="IPR011006">
    <property type="entry name" value="CheY-like_superfamily"/>
</dbReference>
<protein>
    <submittedName>
        <fullName evidence="4">Response regulator receiver domain-containing protein</fullName>
    </submittedName>
</protein>
<dbReference type="AlphaFoldDB" id="A0A1H7TS42"/>